<gene>
    <name evidence="1" type="ORF">E2C01_028119</name>
</gene>
<evidence type="ECO:0000313" key="2">
    <source>
        <dbReference type="Proteomes" id="UP000324222"/>
    </source>
</evidence>
<name>A0A5B7ENH1_PORTR</name>
<proteinExistence type="predicted"/>
<dbReference type="EMBL" id="VSRR010003112">
    <property type="protein sequence ID" value="MPC34719.1"/>
    <property type="molecule type" value="Genomic_DNA"/>
</dbReference>
<organism evidence="1 2">
    <name type="scientific">Portunus trituberculatus</name>
    <name type="common">Swimming crab</name>
    <name type="synonym">Neptunus trituberculatus</name>
    <dbReference type="NCBI Taxonomy" id="210409"/>
    <lineage>
        <taxon>Eukaryota</taxon>
        <taxon>Metazoa</taxon>
        <taxon>Ecdysozoa</taxon>
        <taxon>Arthropoda</taxon>
        <taxon>Crustacea</taxon>
        <taxon>Multicrustacea</taxon>
        <taxon>Malacostraca</taxon>
        <taxon>Eumalacostraca</taxon>
        <taxon>Eucarida</taxon>
        <taxon>Decapoda</taxon>
        <taxon>Pleocyemata</taxon>
        <taxon>Brachyura</taxon>
        <taxon>Eubrachyura</taxon>
        <taxon>Portunoidea</taxon>
        <taxon>Portunidae</taxon>
        <taxon>Portuninae</taxon>
        <taxon>Portunus</taxon>
    </lineage>
</organism>
<keyword evidence="2" id="KW-1185">Reference proteome</keyword>
<accession>A0A5B7ENH1</accession>
<sequence length="107" mass="12365">MLCFEEECQISKHIYNKQEILTFSFHTAINSQTWPQQIYQTARSPDTKHTNKVHNGHDKILTCLLWDCLETDYPQSAPPSCEPREPTHCCGNRRVLISTSNSFSFCS</sequence>
<evidence type="ECO:0000313" key="1">
    <source>
        <dbReference type="EMBL" id="MPC34719.1"/>
    </source>
</evidence>
<reference evidence="1 2" key="1">
    <citation type="submission" date="2019-05" db="EMBL/GenBank/DDBJ databases">
        <title>Another draft genome of Portunus trituberculatus and its Hox gene families provides insights of decapod evolution.</title>
        <authorList>
            <person name="Jeong J.-H."/>
            <person name="Song I."/>
            <person name="Kim S."/>
            <person name="Choi T."/>
            <person name="Kim D."/>
            <person name="Ryu S."/>
            <person name="Kim W."/>
        </authorList>
    </citation>
    <scope>NUCLEOTIDE SEQUENCE [LARGE SCALE GENOMIC DNA]</scope>
    <source>
        <tissue evidence="1">Muscle</tissue>
    </source>
</reference>
<dbReference type="Proteomes" id="UP000324222">
    <property type="component" value="Unassembled WGS sequence"/>
</dbReference>
<dbReference type="AlphaFoldDB" id="A0A5B7ENH1"/>
<protein>
    <submittedName>
        <fullName evidence="1">Uncharacterized protein</fullName>
    </submittedName>
</protein>
<comment type="caution">
    <text evidence="1">The sequence shown here is derived from an EMBL/GenBank/DDBJ whole genome shotgun (WGS) entry which is preliminary data.</text>
</comment>